<accession>A0A1G7CEX7</accession>
<dbReference type="EMBL" id="FNAQ01000009">
    <property type="protein sequence ID" value="SDE37934.1"/>
    <property type="molecule type" value="Genomic_DNA"/>
</dbReference>
<dbReference type="Proteomes" id="UP000243205">
    <property type="component" value="Unassembled WGS sequence"/>
</dbReference>
<dbReference type="Gene3D" id="2.160.20.120">
    <property type="match status" value="1"/>
</dbReference>
<organism evidence="2 3">
    <name type="scientific">Desulfuromonas thiophila</name>
    <dbReference type="NCBI Taxonomy" id="57664"/>
    <lineage>
        <taxon>Bacteria</taxon>
        <taxon>Pseudomonadati</taxon>
        <taxon>Thermodesulfobacteriota</taxon>
        <taxon>Desulfuromonadia</taxon>
        <taxon>Desulfuromonadales</taxon>
        <taxon>Desulfuromonadaceae</taxon>
        <taxon>Desulfuromonas</taxon>
    </lineage>
</organism>
<dbReference type="InterPro" id="IPR021255">
    <property type="entry name" value="DUF2807"/>
</dbReference>
<dbReference type="RefSeq" id="WP_171906388.1">
    <property type="nucleotide sequence ID" value="NZ_CALFZY010000008.1"/>
</dbReference>
<feature type="domain" description="Putative auto-transporter adhesin head GIN" evidence="1">
    <location>
        <begin position="52"/>
        <end position="211"/>
    </location>
</feature>
<evidence type="ECO:0000259" key="1">
    <source>
        <dbReference type="Pfam" id="PF10988"/>
    </source>
</evidence>
<dbReference type="STRING" id="57664.SAMN05661003_10967"/>
<sequence length="231" mass="24627">MTGSRQGKWRSRGWAVLVALVLLWCPYGAVAATYGCLEGNGIAGRQERSLAAFDRIALQGVFEVSIQLAAQPSCAVSGDSNLLDQVRTQVVDSELRIDTRGSLCLKLPLQLDIRLPALTALRVDGSDQVQVTGLRGERFALQVAGVSRVELRGEVDQLEARLEGTSELQALDLRAQRAEVLANGTAQAHLQVVEQLQVTAADLAQIFYRGAAVQLVANLSGLASVTPLAGP</sequence>
<proteinExistence type="predicted"/>
<dbReference type="Pfam" id="PF10988">
    <property type="entry name" value="DUF2807"/>
    <property type="match status" value="1"/>
</dbReference>
<dbReference type="AlphaFoldDB" id="A0A1G7CEX7"/>
<evidence type="ECO:0000313" key="2">
    <source>
        <dbReference type="EMBL" id="SDE37934.1"/>
    </source>
</evidence>
<gene>
    <name evidence="2" type="ORF">SAMN05661003_10967</name>
</gene>
<name>A0A1G7CEX7_9BACT</name>
<reference evidence="3" key="1">
    <citation type="submission" date="2016-10" db="EMBL/GenBank/DDBJ databases">
        <authorList>
            <person name="Varghese N."/>
            <person name="Submissions S."/>
        </authorList>
    </citation>
    <scope>NUCLEOTIDE SEQUENCE [LARGE SCALE GENOMIC DNA]</scope>
    <source>
        <strain evidence="3">DSM 8987</strain>
    </source>
</reference>
<keyword evidence="3" id="KW-1185">Reference proteome</keyword>
<evidence type="ECO:0000313" key="3">
    <source>
        <dbReference type="Proteomes" id="UP000243205"/>
    </source>
</evidence>
<protein>
    <submittedName>
        <fullName evidence="2">Auto-transporter adhesin, head GIN domain</fullName>
    </submittedName>
</protein>